<name>A0ABU7BB74_9TELE</name>
<dbReference type="Proteomes" id="UP001345963">
    <property type="component" value="Unassembled WGS sequence"/>
</dbReference>
<comment type="caution">
    <text evidence="1">The sequence shown here is derived from an EMBL/GenBank/DDBJ whole genome shotgun (WGS) entry which is preliminary data.</text>
</comment>
<accession>A0ABU7BB74</accession>
<keyword evidence="2" id="KW-1185">Reference proteome</keyword>
<evidence type="ECO:0000313" key="2">
    <source>
        <dbReference type="Proteomes" id="UP001345963"/>
    </source>
</evidence>
<organism evidence="1 2">
    <name type="scientific">Ataeniobius toweri</name>
    <dbReference type="NCBI Taxonomy" id="208326"/>
    <lineage>
        <taxon>Eukaryota</taxon>
        <taxon>Metazoa</taxon>
        <taxon>Chordata</taxon>
        <taxon>Craniata</taxon>
        <taxon>Vertebrata</taxon>
        <taxon>Euteleostomi</taxon>
        <taxon>Actinopterygii</taxon>
        <taxon>Neopterygii</taxon>
        <taxon>Teleostei</taxon>
        <taxon>Neoteleostei</taxon>
        <taxon>Acanthomorphata</taxon>
        <taxon>Ovalentaria</taxon>
        <taxon>Atherinomorphae</taxon>
        <taxon>Cyprinodontiformes</taxon>
        <taxon>Goodeidae</taxon>
        <taxon>Ataeniobius</taxon>
    </lineage>
</organism>
<dbReference type="EMBL" id="JAHUTI010045331">
    <property type="protein sequence ID" value="MED6246898.1"/>
    <property type="molecule type" value="Genomic_DNA"/>
</dbReference>
<proteinExistence type="predicted"/>
<reference evidence="1 2" key="1">
    <citation type="submission" date="2021-07" db="EMBL/GenBank/DDBJ databases">
        <authorList>
            <person name="Palmer J.M."/>
        </authorList>
    </citation>
    <scope>NUCLEOTIDE SEQUENCE [LARGE SCALE GENOMIC DNA]</scope>
    <source>
        <strain evidence="1 2">AT_MEX2019</strain>
        <tissue evidence="1">Muscle</tissue>
    </source>
</reference>
<sequence length="86" mass="9585">CFTEGVSALQTGTTIQEHLDAITASTQPYLLAVGRRKVVHQFFITLDKNVNACRLTSFLGAFDKLFKTHYVFATTYNPMLLTPLTS</sequence>
<protein>
    <submittedName>
        <fullName evidence="1">Uncharacterized protein</fullName>
    </submittedName>
</protein>
<feature type="non-terminal residue" evidence="1">
    <location>
        <position position="1"/>
    </location>
</feature>
<gene>
    <name evidence="1" type="ORF">ATANTOWER_025737</name>
</gene>
<evidence type="ECO:0000313" key="1">
    <source>
        <dbReference type="EMBL" id="MED6246898.1"/>
    </source>
</evidence>